<gene>
    <name evidence="1" type="ORF">RDI58_026983</name>
</gene>
<keyword evidence="2" id="KW-1185">Reference proteome</keyword>
<name>A0AAN8T001_SOLBU</name>
<sequence>MLDEVLFANEPLWFF</sequence>
<proteinExistence type="predicted"/>
<evidence type="ECO:0000313" key="1">
    <source>
        <dbReference type="EMBL" id="KAK6775982.1"/>
    </source>
</evidence>
<protein>
    <submittedName>
        <fullName evidence="1">Uncharacterized protein</fullName>
    </submittedName>
</protein>
<dbReference type="Proteomes" id="UP001371456">
    <property type="component" value="Unassembled WGS sequence"/>
</dbReference>
<dbReference type="EMBL" id="JBANQN010000011">
    <property type="protein sequence ID" value="KAK6775982.1"/>
    <property type="molecule type" value="Genomic_DNA"/>
</dbReference>
<accession>A0AAN8T001</accession>
<evidence type="ECO:0000313" key="2">
    <source>
        <dbReference type="Proteomes" id="UP001371456"/>
    </source>
</evidence>
<comment type="caution">
    <text evidence="1">The sequence shown here is derived from an EMBL/GenBank/DDBJ whole genome shotgun (WGS) entry which is preliminary data.</text>
</comment>
<reference evidence="1 2" key="1">
    <citation type="submission" date="2024-02" db="EMBL/GenBank/DDBJ databases">
        <title>de novo genome assembly of Solanum bulbocastanum strain 11H21.</title>
        <authorList>
            <person name="Hosaka A.J."/>
        </authorList>
    </citation>
    <scope>NUCLEOTIDE SEQUENCE [LARGE SCALE GENOMIC DNA]</scope>
    <source>
        <tissue evidence="1">Young leaves</tissue>
    </source>
</reference>
<organism evidence="1 2">
    <name type="scientific">Solanum bulbocastanum</name>
    <name type="common">Wild potato</name>
    <dbReference type="NCBI Taxonomy" id="147425"/>
    <lineage>
        <taxon>Eukaryota</taxon>
        <taxon>Viridiplantae</taxon>
        <taxon>Streptophyta</taxon>
        <taxon>Embryophyta</taxon>
        <taxon>Tracheophyta</taxon>
        <taxon>Spermatophyta</taxon>
        <taxon>Magnoliopsida</taxon>
        <taxon>eudicotyledons</taxon>
        <taxon>Gunneridae</taxon>
        <taxon>Pentapetalae</taxon>
        <taxon>asterids</taxon>
        <taxon>lamiids</taxon>
        <taxon>Solanales</taxon>
        <taxon>Solanaceae</taxon>
        <taxon>Solanoideae</taxon>
        <taxon>Solaneae</taxon>
        <taxon>Solanum</taxon>
    </lineage>
</organism>